<protein>
    <submittedName>
        <fullName evidence="2">Uncharacterized protein</fullName>
    </submittedName>
</protein>
<evidence type="ECO:0000313" key="2">
    <source>
        <dbReference type="EMBL" id="GAA3938106.1"/>
    </source>
</evidence>
<dbReference type="EMBL" id="BAABAJ010000026">
    <property type="protein sequence ID" value="GAA3938106.1"/>
    <property type="molecule type" value="Genomic_DNA"/>
</dbReference>
<accession>A0ABP7N685</accession>
<gene>
    <name evidence="2" type="ORF">GCM10022244_53160</name>
</gene>
<reference evidence="3" key="1">
    <citation type="journal article" date="2019" name="Int. J. Syst. Evol. Microbiol.">
        <title>The Global Catalogue of Microorganisms (GCM) 10K type strain sequencing project: providing services to taxonomists for standard genome sequencing and annotation.</title>
        <authorList>
            <consortium name="The Broad Institute Genomics Platform"/>
            <consortium name="The Broad Institute Genome Sequencing Center for Infectious Disease"/>
            <person name="Wu L."/>
            <person name="Ma J."/>
        </authorList>
    </citation>
    <scope>NUCLEOTIDE SEQUENCE [LARGE SCALE GENOMIC DNA]</scope>
    <source>
        <strain evidence="3">JCM 16956</strain>
    </source>
</reference>
<evidence type="ECO:0000313" key="3">
    <source>
        <dbReference type="Proteomes" id="UP001501000"/>
    </source>
</evidence>
<keyword evidence="3" id="KW-1185">Reference proteome</keyword>
<sequence length="78" mass="8587">MLGPWRSRGGSAERQRVDGGTHRREPRVAGADEKIHVHIGASCEVGEIPDAEGLSETHDHVQARGLELAEFDSLHPRR</sequence>
<comment type="caution">
    <text evidence="2">The sequence shown here is derived from an EMBL/GenBank/DDBJ whole genome shotgun (WGS) entry which is preliminary data.</text>
</comment>
<evidence type="ECO:0000256" key="1">
    <source>
        <dbReference type="SAM" id="MobiDB-lite"/>
    </source>
</evidence>
<proteinExistence type="predicted"/>
<feature type="region of interest" description="Disordered" evidence="1">
    <location>
        <begin position="1"/>
        <end position="31"/>
    </location>
</feature>
<organism evidence="2 3">
    <name type="scientific">Streptomyces gulbargensis</name>
    <dbReference type="NCBI Taxonomy" id="364901"/>
    <lineage>
        <taxon>Bacteria</taxon>
        <taxon>Bacillati</taxon>
        <taxon>Actinomycetota</taxon>
        <taxon>Actinomycetes</taxon>
        <taxon>Kitasatosporales</taxon>
        <taxon>Streptomycetaceae</taxon>
        <taxon>Streptomyces</taxon>
    </lineage>
</organism>
<feature type="compositionally biased region" description="Basic and acidic residues" evidence="1">
    <location>
        <begin position="11"/>
        <end position="31"/>
    </location>
</feature>
<dbReference type="Proteomes" id="UP001501000">
    <property type="component" value="Unassembled WGS sequence"/>
</dbReference>
<name>A0ABP7N685_9ACTN</name>